<dbReference type="AlphaFoldDB" id="A0A6J3BRJ2"/>
<feature type="signal peptide" evidence="1">
    <location>
        <begin position="1"/>
        <end position="21"/>
    </location>
</feature>
<evidence type="ECO:0000313" key="2">
    <source>
        <dbReference type="Proteomes" id="UP001652740"/>
    </source>
</evidence>
<keyword evidence="2" id="KW-1185">Reference proteome</keyword>
<evidence type="ECO:0000313" key="3">
    <source>
        <dbReference type="RefSeq" id="XP_031763953.2"/>
    </source>
</evidence>
<gene>
    <name evidence="3" type="primary">LOC116412812</name>
</gene>
<dbReference type="InParanoid" id="A0A6J3BRJ2"/>
<dbReference type="KEGG" id="gmw:116412812"/>
<sequence>MKYHLTFSLTTELTLLAMVSCNIIITPKHRNKRSYADNFNVLLNLYKMNPLKRSNIFKTFSNNMLLTNRAANATLHFDSNESIREKQMRVDRNLKHIEDIIHVEKSRRPEINQPDYIADTSPEIYSNDNVINYLVANIGHKHDREMKQKKLNYLFEDTESNEDSNSVFKPIKATSTLNVLKNKLHMTNKTDVKTTDGSIYTTITADTKYLNKDFNMKFSEAGVIIM</sequence>
<feature type="chain" id="PRO_5047043071" evidence="1">
    <location>
        <begin position="22"/>
        <end position="226"/>
    </location>
</feature>
<protein>
    <submittedName>
        <fullName evidence="3">Uncharacterized protein LOC116412812</fullName>
    </submittedName>
</protein>
<keyword evidence="1" id="KW-0732">Signal</keyword>
<dbReference type="Proteomes" id="UP001652740">
    <property type="component" value="Unplaced"/>
</dbReference>
<proteinExistence type="predicted"/>
<accession>A0A6J3BRJ2</accession>
<organism evidence="2 3">
    <name type="scientific">Galleria mellonella</name>
    <name type="common">Greater wax moth</name>
    <dbReference type="NCBI Taxonomy" id="7137"/>
    <lineage>
        <taxon>Eukaryota</taxon>
        <taxon>Metazoa</taxon>
        <taxon>Ecdysozoa</taxon>
        <taxon>Arthropoda</taxon>
        <taxon>Hexapoda</taxon>
        <taxon>Insecta</taxon>
        <taxon>Pterygota</taxon>
        <taxon>Neoptera</taxon>
        <taxon>Endopterygota</taxon>
        <taxon>Lepidoptera</taxon>
        <taxon>Glossata</taxon>
        <taxon>Ditrysia</taxon>
        <taxon>Pyraloidea</taxon>
        <taxon>Pyralidae</taxon>
        <taxon>Galleriinae</taxon>
        <taxon>Galleria</taxon>
    </lineage>
</organism>
<dbReference type="RefSeq" id="XP_031763953.2">
    <property type="nucleotide sequence ID" value="XM_031908093.2"/>
</dbReference>
<dbReference type="GeneID" id="116412812"/>
<name>A0A6J3BRJ2_GALME</name>
<reference evidence="3" key="1">
    <citation type="submission" date="2025-08" db="UniProtKB">
        <authorList>
            <consortium name="RefSeq"/>
        </authorList>
    </citation>
    <scope>IDENTIFICATION</scope>
    <source>
        <tissue evidence="3">Whole larvae</tissue>
    </source>
</reference>
<evidence type="ECO:0000256" key="1">
    <source>
        <dbReference type="SAM" id="SignalP"/>
    </source>
</evidence>